<accession>A0ABX8ZZD0</accession>
<proteinExistence type="predicted"/>
<name>A0ABX8ZZD0_9SPHN</name>
<gene>
    <name evidence="1" type="ORF">K3162_02790</name>
</gene>
<dbReference type="Proteomes" id="UP000824300">
    <property type="component" value="Chromosome"/>
</dbReference>
<organism evidence="1 2">
    <name type="scientific">Qipengyuania xiapuensis</name>
    <dbReference type="NCBI Taxonomy" id="2867236"/>
    <lineage>
        <taxon>Bacteria</taxon>
        <taxon>Pseudomonadati</taxon>
        <taxon>Pseudomonadota</taxon>
        <taxon>Alphaproteobacteria</taxon>
        <taxon>Sphingomonadales</taxon>
        <taxon>Erythrobacteraceae</taxon>
        <taxon>Qipengyuania</taxon>
    </lineage>
</organism>
<evidence type="ECO:0000313" key="1">
    <source>
        <dbReference type="EMBL" id="QZD92983.1"/>
    </source>
</evidence>
<dbReference type="RefSeq" id="WP_221428672.1">
    <property type="nucleotide sequence ID" value="NZ_CP081296.1"/>
</dbReference>
<keyword evidence="2" id="KW-1185">Reference proteome</keyword>
<evidence type="ECO:0000313" key="2">
    <source>
        <dbReference type="Proteomes" id="UP000824300"/>
    </source>
</evidence>
<sequence>MDYANRGGAITKSAAVIDVGAAFRGKVVGKRTMHTLQEWEGVVDSIGTDKFHAQLRDITSARNVKEFAQIPINLVERGDRAQLKEGAIFRFIVGVAVTDKGNRINDAVIYFRKLRGENVGAEVAELIRSFPED</sequence>
<reference evidence="1 2" key="1">
    <citation type="submission" date="2021-08" db="EMBL/GenBank/DDBJ databases">
        <title>Comparative Genomics Analysis of the Genus Qipengyuania Reveals Extensive Genetic Diversity and Metabolic Versatility, Including the Description of Fifteen Novel Species.</title>
        <authorList>
            <person name="Liu Y."/>
        </authorList>
    </citation>
    <scope>NUCLEOTIDE SEQUENCE [LARGE SCALE GENOMIC DNA]</scope>
    <source>
        <strain evidence="1 2">1NDW3</strain>
    </source>
</reference>
<dbReference type="EMBL" id="CP081296">
    <property type="protein sequence ID" value="QZD92983.1"/>
    <property type="molecule type" value="Genomic_DNA"/>
</dbReference>
<protein>
    <submittedName>
        <fullName evidence="1">Uncharacterized protein</fullName>
    </submittedName>
</protein>